<sequence length="197" mass="22959">MKPLFCVSCGQQRQEHHHFCAYCGYHFQSDATQITTAPKNRREYHFEPNADELKAYDKHANFLRYCQLFSYIVAAGMIYLGIILPDLLRMLGLYGFSSELYSLGGMVIAVVAGVHQLLARYILGIGYPHKFLSLKEFYHNLSSAKNRFDKPCCIFCGHHSFYKKGVYQTENDRLVYCAKCDSYLYDEPEIPWYRVWT</sequence>
<comment type="caution">
    <text evidence="2">The sequence shown here is derived from an EMBL/GenBank/DDBJ whole genome shotgun (WGS) entry which is preliminary data.</text>
</comment>
<dbReference type="AlphaFoldDB" id="A0AAW8Z8B6"/>
<evidence type="ECO:0000256" key="1">
    <source>
        <dbReference type="SAM" id="Phobius"/>
    </source>
</evidence>
<evidence type="ECO:0000313" key="2">
    <source>
        <dbReference type="EMBL" id="MDV4316526.1"/>
    </source>
</evidence>
<feature type="transmembrane region" description="Helical" evidence="1">
    <location>
        <begin position="68"/>
        <end position="88"/>
    </location>
</feature>
<keyword evidence="1" id="KW-1133">Transmembrane helix</keyword>
<evidence type="ECO:0008006" key="4">
    <source>
        <dbReference type="Google" id="ProtNLM"/>
    </source>
</evidence>
<evidence type="ECO:0000313" key="3">
    <source>
        <dbReference type="Proteomes" id="UP001284654"/>
    </source>
</evidence>
<reference evidence="2" key="1">
    <citation type="submission" date="2023-10" db="EMBL/GenBank/DDBJ databases">
        <authorList>
            <person name="Sykes E.M.E."/>
            <person name="Khan I.U.H."/>
            <person name="Kumar A."/>
        </authorList>
    </citation>
    <scope>NUCLEOTIDE SEQUENCE</scope>
    <source>
        <strain evidence="2">IK5</strain>
    </source>
</reference>
<dbReference type="Proteomes" id="UP001284654">
    <property type="component" value="Unassembled WGS sequence"/>
</dbReference>
<proteinExistence type="predicted"/>
<organism evidence="2 3">
    <name type="scientific">Acinetobacter indicus</name>
    <dbReference type="NCBI Taxonomy" id="756892"/>
    <lineage>
        <taxon>Bacteria</taxon>
        <taxon>Pseudomonadati</taxon>
        <taxon>Pseudomonadota</taxon>
        <taxon>Gammaproteobacteria</taxon>
        <taxon>Moraxellales</taxon>
        <taxon>Moraxellaceae</taxon>
        <taxon>Acinetobacter</taxon>
    </lineage>
</organism>
<dbReference type="RefSeq" id="WP_152342528.1">
    <property type="nucleotide sequence ID" value="NZ_CP044018.1"/>
</dbReference>
<keyword evidence="1" id="KW-0472">Membrane</keyword>
<keyword evidence="1" id="KW-0812">Transmembrane</keyword>
<protein>
    <recommendedName>
        <fullName evidence="4">Zinc ribbon domain-containing protein</fullName>
    </recommendedName>
</protein>
<feature type="transmembrane region" description="Helical" evidence="1">
    <location>
        <begin position="100"/>
        <end position="123"/>
    </location>
</feature>
<gene>
    <name evidence="2" type="ORF">MSG88_12360</name>
</gene>
<accession>A0AAW8Z8B6</accession>
<name>A0AAW8Z8B6_9GAMM</name>
<dbReference type="EMBL" id="JAWJYY010000001">
    <property type="protein sequence ID" value="MDV4316526.1"/>
    <property type="molecule type" value="Genomic_DNA"/>
</dbReference>